<feature type="transmembrane region" description="Helical" evidence="1">
    <location>
        <begin position="45"/>
        <end position="66"/>
    </location>
</feature>
<sequence>MTDRPPFQTATGTAPLPGGHVLPVLLSAGPPTAASSPRRKKHTGVVLGLLGGAAVIAGLALAQVTANLGYDNALSRYGSTAEATSTTKTQVREEIAGLRAVTGAAEQILARGNQPIAVPEEVQAGLASALADGTTAASEADAVVATEIAGVGTKPGWFWELFGATSELEQRRHDLDVLSDELAVASAETADTQEAVVESGLAVINAAGAAAPAFEAAHLSARNEAVIALRDAAAEAIAATMVDEDAATAYVSLQDAAARVVATEGEELAEKSGPLLNARLEIEAFARSLAPGVLLDFDWSPVVSGAGYNGSMGGYTTWWWGESGRATIELSNSVAEQWPSTRSKALVAHEVGHAISVKCQSMYDSSTQDSIEKWATAWAISMGYTDDANGVWAYGYPPQNYIDAAAGCR</sequence>
<reference evidence="2 3" key="1">
    <citation type="journal article" date="2013" name="Genome Announc.">
        <title>Whole-genome sequences of five oyster-associated bacteria show potential for crude oil hydrocarbon degradation.</title>
        <authorList>
            <person name="Chauhan A."/>
            <person name="Green S."/>
            <person name="Pathak A."/>
            <person name="Thomas J."/>
            <person name="Venkatramanan R."/>
        </authorList>
    </citation>
    <scope>NUCLEOTIDE SEQUENCE [LARGE SCALE GENOMIC DNA]</scope>
    <source>
        <strain evidence="2 3">MF109</strain>
    </source>
</reference>
<keyword evidence="1" id="KW-0472">Membrane</keyword>
<proteinExistence type="predicted"/>
<comment type="caution">
    <text evidence="2">The sequence shown here is derived from an EMBL/GenBank/DDBJ whole genome shotgun (WGS) entry which is preliminary data.</text>
</comment>
<protein>
    <submittedName>
        <fullName evidence="2">Uncharacterized protein</fullName>
    </submittedName>
</protein>
<dbReference type="EMBL" id="ATAO01000239">
    <property type="protein sequence ID" value="EQM72943.1"/>
    <property type="molecule type" value="Genomic_DNA"/>
</dbReference>
<evidence type="ECO:0000313" key="2">
    <source>
        <dbReference type="EMBL" id="EQM72943.1"/>
    </source>
</evidence>
<dbReference type="Proteomes" id="UP000016033">
    <property type="component" value="Unassembled WGS sequence"/>
</dbReference>
<name>T5K167_MICMQ</name>
<keyword evidence="1" id="KW-0812">Transmembrane</keyword>
<accession>T5K167</accession>
<evidence type="ECO:0000313" key="3">
    <source>
        <dbReference type="Proteomes" id="UP000016033"/>
    </source>
</evidence>
<gene>
    <name evidence="2" type="ORF">L687_07955</name>
</gene>
<dbReference type="PATRIC" id="fig|1333857.3.peg.3613"/>
<evidence type="ECO:0000256" key="1">
    <source>
        <dbReference type="SAM" id="Phobius"/>
    </source>
</evidence>
<dbReference type="RefSeq" id="WP_021201514.1">
    <property type="nucleotide sequence ID" value="NZ_ATAO01000239.1"/>
</dbReference>
<keyword evidence="1" id="KW-1133">Transmembrane helix</keyword>
<dbReference type="AlphaFoldDB" id="T5K167"/>
<organism evidence="2 3">
    <name type="scientific">Microbacterium maritypicum MF109</name>
    <dbReference type="NCBI Taxonomy" id="1333857"/>
    <lineage>
        <taxon>Bacteria</taxon>
        <taxon>Bacillati</taxon>
        <taxon>Actinomycetota</taxon>
        <taxon>Actinomycetes</taxon>
        <taxon>Micrococcales</taxon>
        <taxon>Microbacteriaceae</taxon>
        <taxon>Microbacterium</taxon>
    </lineage>
</organism>